<gene>
    <name evidence="1" type="ORF">M437DRAFT_86346</name>
</gene>
<dbReference type="AlphaFoldDB" id="A0A074VJY4"/>
<name>A0A074VJY4_AURM1</name>
<dbReference type="EMBL" id="KL584840">
    <property type="protein sequence ID" value="KEQ61050.1"/>
    <property type="molecule type" value="Genomic_DNA"/>
</dbReference>
<organism evidence="1 2">
    <name type="scientific">Aureobasidium melanogenum (strain CBS 110374)</name>
    <name type="common">Aureobasidium pullulans var. melanogenum</name>
    <dbReference type="NCBI Taxonomy" id="1043003"/>
    <lineage>
        <taxon>Eukaryota</taxon>
        <taxon>Fungi</taxon>
        <taxon>Dikarya</taxon>
        <taxon>Ascomycota</taxon>
        <taxon>Pezizomycotina</taxon>
        <taxon>Dothideomycetes</taxon>
        <taxon>Dothideomycetidae</taxon>
        <taxon>Dothideales</taxon>
        <taxon>Saccotheciaceae</taxon>
        <taxon>Aureobasidium</taxon>
    </lineage>
</organism>
<proteinExistence type="predicted"/>
<evidence type="ECO:0000313" key="1">
    <source>
        <dbReference type="EMBL" id="KEQ61050.1"/>
    </source>
</evidence>
<keyword evidence="2" id="KW-1185">Reference proteome</keyword>
<dbReference type="RefSeq" id="XP_040878073.1">
    <property type="nucleotide sequence ID" value="XM_041028437.1"/>
</dbReference>
<reference evidence="1 2" key="1">
    <citation type="journal article" date="2014" name="BMC Genomics">
        <title>Genome sequencing of four Aureobasidium pullulans varieties: biotechnological potential, stress tolerance, and description of new species.</title>
        <authorList>
            <person name="Gostin Ar C."/>
            <person name="Ohm R.A."/>
            <person name="Kogej T."/>
            <person name="Sonjak S."/>
            <person name="Turk M."/>
            <person name="Zajc J."/>
            <person name="Zalar P."/>
            <person name="Grube M."/>
            <person name="Sun H."/>
            <person name="Han J."/>
            <person name="Sharma A."/>
            <person name="Chiniquy J."/>
            <person name="Ngan C.Y."/>
            <person name="Lipzen A."/>
            <person name="Barry K."/>
            <person name="Grigoriev I.V."/>
            <person name="Gunde-Cimerman N."/>
        </authorList>
    </citation>
    <scope>NUCLEOTIDE SEQUENCE [LARGE SCALE GENOMIC DNA]</scope>
    <source>
        <strain evidence="1 2">CBS 110374</strain>
    </source>
</reference>
<sequence>MTFKGSIEEDEFRPIRVLEEQLGDQEDEEYEEKPKKLWKQKKIDMADFEKQYRPHQCFGDGVKVNWDQDDKTFKLSGTYGL</sequence>
<protein>
    <submittedName>
        <fullName evidence="1">Uncharacterized protein</fullName>
    </submittedName>
</protein>
<dbReference type="Proteomes" id="UP000030672">
    <property type="component" value="Unassembled WGS sequence"/>
</dbReference>
<accession>A0A074VJY4</accession>
<dbReference type="GeneID" id="63921810"/>
<evidence type="ECO:0000313" key="2">
    <source>
        <dbReference type="Proteomes" id="UP000030672"/>
    </source>
</evidence>
<dbReference type="HOGENOM" id="CLU_2573511_0_0_1"/>